<reference evidence="1 2" key="1">
    <citation type="submission" date="2019-09" db="EMBL/GenBank/DDBJ databases">
        <authorList>
            <person name="Ou C."/>
        </authorList>
    </citation>
    <scope>NUCLEOTIDE SEQUENCE [LARGE SCALE GENOMIC DNA]</scope>
    <source>
        <strain evidence="1">S2</strain>
        <tissue evidence="1">Leaf</tissue>
    </source>
</reference>
<dbReference type="OrthoDB" id="1179399at2759"/>
<dbReference type="EMBL" id="SMOL01000361">
    <property type="protein sequence ID" value="KAB2620024.1"/>
    <property type="molecule type" value="Genomic_DNA"/>
</dbReference>
<dbReference type="AlphaFoldDB" id="A0A5N5HA45"/>
<dbReference type="PANTHER" id="PTHR47074:SF11">
    <property type="entry name" value="REVERSE TRANSCRIPTASE-LIKE PROTEIN"/>
    <property type="match status" value="1"/>
</dbReference>
<name>A0A5N5HA45_9ROSA</name>
<dbReference type="InterPro" id="IPR052929">
    <property type="entry name" value="RNase_H-like_EbsB-rel"/>
</dbReference>
<accession>A0A5N5HA45</accession>
<sequence length="211" mass="23772">MKVEELIDTSTRVWRTDLLSEFFGLEEAALILSLPISFRAPGDRLVWHYDERGLYSDWLLSVLEMKKVDFELACMIMWGIWKERNSWAANCESTRVVMQTPLRWSPPSQGWVKLNTDGAVMSHTNMGGVGLVLRDWRGGFLAAGAHQFSGITSVALLEMLAAQTQGFQRLCNGVAHHLAKFALSSSNNLVWIEEPPTLIQELLLQDICSSF</sequence>
<keyword evidence="2" id="KW-1185">Reference proteome</keyword>
<evidence type="ECO:0000313" key="1">
    <source>
        <dbReference type="EMBL" id="KAB2620024.1"/>
    </source>
</evidence>
<evidence type="ECO:0000313" key="2">
    <source>
        <dbReference type="Proteomes" id="UP000327157"/>
    </source>
</evidence>
<proteinExistence type="predicted"/>
<gene>
    <name evidence="1" type="ORF">D8674_036984</name>
</gene>
<dbReference type="PANTHER" id="PTHR47074">
    <property type="entry name" value="BNAC02G40300D PROTEIN"/>
    <property type="match status" value="1"/>
</dbReference>
<dbReference type="Proteomes" id="UP000327157">
    <property type="component" value="Unassembled WGS sequence"/>
</dbReference>
<comment type="caution">
    <text evidence="1">The sequence shown here is derived from an EMBL/GenBank/DDBJ whole genome shotgun (WGS) entry which is preliminary data.</text>
</comment>
<reference evidence="1 2" key="2">
    <citation type="submission" date="2019-11" db="EMBL/GenBank/DDBJ databases">
        <title>A de novo genome assembly of a pear dwarfing rootstock.</title>
        <authorList>
            <person name="Wang F."/>
            <person name="Wang J."/>
            <person name="Li S."/>
            <person name="Zhang Y."/>
            <person name="Fang M."/>
            <person name="Ma L."/>
            <person name="Zhao Y."/>
            <person name="Jiang S."/>
        </authorList>
    </citation>
    <scope>NUCLEOTIDE SEQUENCE [LARGE SCALE GENOMIC DNA]</scope>
    <source>
        <strain evidence="1">S2</strain>
        <tissue evidence="1">Leaf</tissue>
    </source>
</reference>
<organism evidence="1 2">
    <name type="scientific">Pyrus ussuriensis x Pyrus communis</name>
    <dbReference type="NCBI Taxonomy" id="2448454"/>
    <lineage>
        <taxon>Eukaryota</taxon>
        <taxon>Viridiplantae</taxon>
        <taxon>Streptophyta</taxon>
        <taxon>Embryophyta</taxon>
        <taxon>Tracheophyta</taxon>
        <taxon>Spermatophyta</taxon>
        <taxon>Magnoliopsida</taxon>
        <taxon>eudicotyledons</taxon>
        <taxon>Gunneridae</taxon>
        <taxon>Pentapetalae</taxon>
        <taxon>rosids</taxon>
        <taxon>fabids</taxon>
        <taxon>Rosales</taxon>
        <taxon>Rosaceae</taxon>
        <taxon>Amygdaloideae</taxon>
        <taxon>Maleae</taxon>
        <taxon>Pyrus</taxon>
    </lineage>
</organism>
<protein>
    <submittedName>
        <fullName evidence="1">Uncharacterized protein</fullName>
    </submittedName>
</protein>